<organism evidence="2 3">
    <name type="scientific">Globicatella sulfidifaciens DSM 15739</name>
    <dbReference type="NCBI Taxonomy" id="1121925"/>
    <lineage>
        <taxon>Bacteria</taxon>
        <taxon>Bacillati</taxon>
        <taxon>Bacillota</taxon>
        <taxon>Bacilli</taxon>
        <taxon>Lactobacillales</taxon>
        <taxon>Aerococcaceae</taxon>
        <taxon>Globicatella</taxon>
    </lineage>
</organism>
<accession>A0A1T4KWM0</accession>
<dbReference type="EMBL" id="FUWO01000006">
    <property type="protein sequence ID" value="SJZ46806.1"/>
    <property type="molecule type" value="Genomic_DNA"/>
</dbReference>
<evidence type="ECO:0000313" key="3">
    <source>
        <dbReference type="Proteomes" id="UP000189941"/>
    </source>
</evidence>
<keyword evidence="3" id="KW-1185">Reference proteome</keyword>
<reference evidence="3" key="1">
    <citation type="submission" date="2017-02" db="EMBL/GenBank/DDBJ databases">
        <authorList>
            <person name="Varghese N."/>
            <person name="Submissions S."/>
        </authorList>
    </citation>
    <scope>NUCLEOTIDE SEQUENCE [LARGE SCALE GENOMIC DNA]</scope>
    <source>
        <strain evidence="3">DSM 15739</strain>
    </source>
</reference>
<dbReference type="STRING" id="1121925.SAMN02746011_00860"/>
<dbReference type="Proteomes" id="UP000189941">
    <property type="component" value="Unassembled WGS sequence"/>
</dbReference>
<evidence type="ECO:0000256" key="1">
    <source>
        <dbReference type="SAM" id="SignalP"/>
    </source>
</evidence>
<evidence type="ECO:0008006" key="4">
    <source>
        <dbReference type="Google" id="ProtNLM"/>
    </source>
</evidence>
<name>A0A1T4KWM0_9LACT</name>
<dbReference type="OrthoDB" id="2604992at2"/>
<dbReference type="RefSeq" id="WP_078755653.1">
    <property type="nucleotide sequence ID" value="NZ_FUWO01000006.1"/>
</dbReference>
<protein>
    <recommendedName>
        <fullName evidence="4">Peptidoglycan-binding protein</fullName>
    </recommendedName>
</protein>
<gene>
    <name evidence="2" type="ORF">SAMN02746011_00860</name>
</gene>
<feature type="chain" id="PRO_5038412970" description="Peptidoglycan-binding protein" evidence="1">
    <location>
        <begin position="21"/>
        <end position="351"/>
    </location>
</feature>
<keyword evidence="1" id="KW-0732">Signal</keyword>
<sequence>MKLSKIVLSSLLVLSAATVAVPVATQFTGDIAIVQAQEEAVTMRRYYTAAHGDKAFTAVTVLLQGGKLVDAVIDEFQFVAKDGGFTGVPNSDSDFGAGYAEGQVLVGKLDNDEGYSKLMADKAGSTVTIGENFKAIIEATKGKTADEILALVEEVDGLGEDGNVSDVVSGATLADTSGYLKAIAEAITEGYEFTGVEANADNLVLKQEIAAPHGTKSFALVSAAVDGDKVVASAIDEFQIVEAGGDFKGVPNSDADFGKGIAEGSLLISKIANNEGYSKLMTDKAGSTVSYLDNLNAVAAYANGKTIEELKAGIEEVAGLGEDGNVSDVVSGATLADTANYLQAIAEVAEK</sequence>
<evidence type="ECO:0000313" key="2">
    <source>
        <dbReference type="EMBL" id="SJZ46806.1"/>
    </source>
</evidence>
<feature type="signal peptide" evidence="1">
    <location>
        <begin position="1"/>
        <end position="20"/>
    </location>
</feature>
<dbReference type="AlphaFoldDB" id="A0A1T4KWM0"/>
<proteinExistence type="predicted"/>
<dbReference type="Gene3D" id="3.90.1010.20">
    <property type="match status" value="2"/>
</dbReference>